<proteinExistence type="predicted"/>
<gene>
    <name evidence="1" type="ORF">ESV85_02880</name>
</gene>
<dbReference type="OrthoDB" id="1262858at2"/>
<name>A0A5C7B430_9BACT</name>
<dbReference type="RefSeq" id="WP_146914728.1">
    <property type="nucleotide sequence ID" value="NZ_VORW01000001.1"/>
</dbReference>
<evidence type="ECO:0000313" key="2">
    <source>
        <dbReference type="Proteomes" id="UP000321935"/>
    </source>
</evidence>
<protein>
    <submittedName>
        <fullName evidence="1">Uncharacterized protein</fullName>
    </submittedName>
</protein>
<sequence length="97" mass="11156">MKTIEIQTDNEEIFEAFKNLAKAFKVDFLEKDIATCDSSPSPSNDPYFDNPKNLAEIEAGIIDVKEGRVVKLDRMERKKLLHSWPLKFTLPKKLSKT</sequence>
<reference evidence="1 2" key="1">
    <citation type="submission" date="2019-08" db="EMBL/GenBank/DDBJ databases">
        <title>Genomes sequence of Algoriphagus aquimarinus ACAM450.</title>
        <authorList>
            <person name="Bowman J.P."/>
        </authorList>
    </citation>
    <scope>NUCLEOTIDE SEQUENCE [LARGE SCALE GENOMIC DNA]</scope>
    <source>
        <strain evidence="1 2">ACAM 450</strain>
    </source>
</reference>
<dbReference type="Proteomes" id="UP000321935">
    <property type="component" value="Unassembled WGS sequence"/>
</dbReference>
<dbReference type="EMBL" id="VORW01000001">
    <property type="protein sequence ID" value="TXE14529.1"/>
    <property type="molecule type" value="Genomic_DNA"/>
</dbReference>
<comment type="caution">
    <text evidence="1">The sequence shown here is derived from an EMBL/GenBank/DDBJ whole genome shotgun (WGS) entry which is preliminary data.</text>
</comment>
<evidence type="ECO:0000313" key="1">
    <source>
        <dbReference type="EMBL" id="TXE14529.1"/>
    </source>
</evidence>
<accession>A0A5C7B430</accession>
<dbReference type="AlphaFoldDB" id="A0A5C7B430"/>
<organism evidence="1 2">
    <name type="scientific">Algoriphagus aquimarinus</name>
    <dbReference type="NCBI Taxonomy" id="237018"/>
    <lineage>
        <taxon>Bacteria</taxon>
        <taxon>Pseudomonadati</taxon>
        <taxon>Bacteroidota</taxon>
        <taxon>Cytophagia</taxon>
        <taxon>Cytophagales</taxon>
        <taxon>Cyclobacteriaceae</taxon>
        <taxon>Algoriphagus</taxon>
    </lineage>
</organism>